<dbReference type="AlphaFoldDB" id="A0A2P8G0D1"/>
<dbReference type="EMBL" id="PYAS01000008">
    <property type="protein sequence ID" value="PSL27432.1"/>
    <property type="molecule type" value="Genomic_DNA"/>
</dbReference>
<accession>A0A2P8G0D1</accession>
<reference evidence="1 2" key="1">
    <citation type="submission" date="2018-03" db="EMBL/GenBank/DDBJ databases">
        <title>Genomic Encyclopedia of Archaeal and Bacterial Type Strains, Phase II (KMG-II): from individual species to whole genera.</title>
        <authorList>
            <person name="Goeker M."/>
        </authorList>
    </citation>
    <scope>NUCLEOTIDE SEQUENCE [LARGE SCALE GENOMIC DNA]</scope>
    <source>
        <strain evidence="1 2">DSM 29057</strain>
    </source>
</reference>
<gene>
    <name evidence="1" type="ORF">CLV60_108290</name>
</gene>
<organism evidence="1 2">
    <name type="scientific">Dyadobacter jiangsuensis</name>
    <dbReference type="NCBI Taxonomy" id="1591085"/>
    <lineage>
        <taxon>Bacteria</taxon>
        <taxon>Pseudomonadati</taxon>
        <taxon>Bacteroidota</taxon>
        <taxon>Cytophagia</taxon>
        <taxon>Cytophagales</taxon>
        <taxon>Spirosomataceae</taxon>
        <taxon>Dyadobacter</taxon>
    </lineage>
</organism>
<keyword evidence="2" id="KW-1185">Reference proteome</keyword>
<proteinExistence type="predicted"/>
<sequence>MYSQYTNQFSHAVETEMKVLMELGYRTEPLDTFNEDDELLIFCRLVVTNSALNRSVYFDFMPRDIYQIDIFIEDSLSEISFSISDYLTYERTAQPIRQSTSFRLDKNDFEEQLKRLLREVNSLLNYQLRSVMEGKVMVRIPSQDLRDDY</sequence>
<dbReference type="Proteomes" id="UP000241964">
    <property type="component" value="Unassembled WGS sequence"/>
</dbReference>
<evidence type="ECO:0000313" key="2">
    <source>
        <dbReference type="Proteomes" id="UP000241964"/>
    </source>
</evidence>
<evidence type="ECO:0000313" key="1">
    <source>
        <dbReference type="EMBL" id="PSL27432.1"/>
    </source>
</evidence>
<name>A0A2P8G0D1_9BACT</name>
<comment type="caution">
    <text evidence="1">The sequence shown here is derived from an EMBL/GenBank/DDBJ whole genome shotgun (WGS) entry which is preliminary data.</text>
</comment>
<protein>
    <submittedName>
        <fullName evidence="1">Uncharacterized protein</fullName>
    </submittedName>
</protein>